<dbReference type="PANTHER" id="PTHR33233:SF14">
    <property type="entry name" value="ENDONUCLEASE_EXONUCLEASE_PHOSPHATASE"/>
    <property type="match status" value="1"/>
</dbReference>
<dbReference type="AlphaFoldDB" id="A0AAV1DPX1"/>
<accession>A0AAV1DPX1</accession>
<dbReference type="Proteomes" id="UP001161247">
    <property type="component" value="Chromosome 6"/>
</dbReference>
<dbReference type="PANTHER" id="PTHR33233">
    <property type="entry name" value="ENDONUCLEASE/EXONUCLEASE/PHOSPHATASE"/>
    <property type="match status" value="1"/>
</dbReference>
<protein>
    <submittedName>
        <fullName evidence="1">OLC1v1008637C1</fullName>
    </submittedName>
</protein>
<dbReference type="EMBL" id="OX459123">
    <property type="protein sequence ID" value="CAI9108929.1"/>
    <property type="molecule type" value="Genomic_DNA"/>
</dbReference>
<evidence type="ECO:0000313" key="2">
    <source>
        <dbReference type="Proteomes" id="UP001161247"/>
    </source>
</evidence>
<gene>
    <name evidence="1" type="ORF">OLC1_LOCUS16918</name>
</gene>
<reference evidence="1" key="1">
    <citation type="submission" date="2023-03" db="EMBL/GenBank/DDBJ databases">
        <authorList>
            <person name="Julca I."/>
        </authorList>
    </citation>
    <scope>NUCLEOTIDE SEQUENCE</scope>
</reference>
<dbReference type="PROSITE" id="PS51257">
    <property type="entry name" value="PROKAR_LIPOPROTEIN"/>
    <property type="match status" value="1"/>
</dbReference>
<evidence type="ECO:0000313" key="1">
    <source>
        <dbReference type="EMBL" id="CAI9108929.1"/>
    </source>
</evidence>
<proteinExistence type="predicted"/>
<keyword evidence="2" id="KW-1185">Reference proteome</keyword>
<sequence length="312" mass="35293">MYRLTLIIPPPDDSPFSVVASILGCFVMVFWGLRPGGLEVLISIPQSSRRPLIVKDWDVEDGFRVEAIKPVHVWVQLPKLQLKYWTAKTLSRIITPMGKPIEMDEITSMKINEKVQTTVCFENEYGILQEQQGQYEWLPVKCGNCKGYGHETSTCRKPVEKTWKEKTILRKPVPEEMTVKKMEDDGDHRANTNGKGHVAANNGEDEQVEVMKANGGSKDAALKNNSYIRDPLSNIVGPMTRARRKRMDESLNSLITTTWTKEEIKLEDYKPKTINLLHVTPNGLGLFGEKEFRSSIQGETTGHTSYGGRMDP</sequence>
<organism evidence="1 2">
    <name type="scientific">Oldenlandia corymbosa var. corymbosa</name>
    <dbReference type="NCBI Taxonomy" id="529605"/>
    <lineage>
        <taxon>Eukaryota</taxon>
        <taxon>Viridiplantae</taxon>
        <taxon>Streptophyta</taxon>
        <taxon>Embryophyta</taxon>
        <taxon>Tracheophyta</taxon>
        <taxon>Spermatophyta</taxon>
        <taxon>Magnoliopsida</taxon>
        <taxon>eudicotyledons</taxon>
        <taxon>Gunneridae</taxon>
        <taxon>Pentapetalae</taxon>
        <taxon>asterids</taxon>
        <taxon>lamiids</taxon>
        <taxon>Gentianales</taxon>
        <taxon>Rubiaceae</taxon>
        <taxon>Rubioideae</taxon>
        <taxon>Spermacoceae</taxon>
        <taxon>Hedyotis-Oldenlandia complex</taxon>
        <taxon>Oldenlandia</taxon>
    </lineage>
</organism>
<name>A0AAV1DPX1_OLDCO</name>